<feature type="chain" id="PRO_5002813170" evidence="1">
    <location>
        <begin position="22"/>
        <end position="163"/>
    </location>
</feature>
<dbReference type="PhylomeDB" id="B4LUS1"/>
<dbReference type="KEGG" id="dvi:6628892"/>
<dbReference type="HOGENOM" id="CLU_1628818_0_0_1"/>
<organism evidence="2 3">
    <name type="scientific">Drosophila virilis</name>
    <name type="common">Fruit fly</name>
    <dbReference type="NCBI Taxonomy" id="7244"/>
    <lineage>
        <taxon>Eukaryota</taxon>
        <taxon>Metazoa</taxon>
        <taxon>Ecdysozoa</taxon>
        <taxon>Arthropoda</taxon>
        <taxon>Hexapoda</taxon>
        <taxon>Insecta</taxon>
        <taxon>Pterygota</taxon>
        <taxon>Neoptera</taxon>
        <taxon>Endopterygota</taxon>
        <taxon>Diptera</taxon>
        <taxon>Brachycera</taxon>
        <taxon>Muscomorpha</taxon>
        <taxon>Ephydroidea</taxon>
        <taxon>Drosophilidae</taxon>
        <taxon>Drosophila</taxon>
    </lineage>
</organism>
<reference evidence="2 3" key="1">
    <citation type="journal article" date="2007" name="Nature">
        <title>Evolution of genes and genomes on the Drosophila phylogeny.</title>
        <authorList>
            <consortium name="Drosophila 12 Genomes Consortium"/>
            <person name="Clark A.G."/>
            <person name="Eisen M.B."/>
            <person name="Smith D.R."/>
            <person name="Bergman C.M."/>
            <person name="Oliver B."/>
            <person name="Markow T.A."/>
            <person name="Kaufman T.C."/>
            <person name="Kellis M."/>
            <person name="Gelbart W."/>
            <person name="Iyer V.N."/>
            <person name="Pollard D.A."/>
            <person name="Sackton T.B."/>
            <person name="Larracuente A.M."/>
            <person name="Singh N.D."/>
            <person name="Abad J.P."/>
            <person name="Abt D.N."/>
            <person name="Adryan B."/>
            <person name="Aguade M."/>
            <person name="Akashi H."/>
            <person name="Anderson W.W."/>
            <person name="Aquadro C.F."/>
            <person name="Ardell D.H."/>
            <person name="Arguello R."/>
            <person name="Artieri C.G."/>
            <person name="Barbash D.A."/>
            <person name="Barker D."/>
            <person name="Barsanti P."/>
            <person name="Batterham P."/>
            <person name="Batzoglou S."/>
            <person name="Begun D."/>
            <person name="Bhutkar A."/>
            <person name="Blanco E."/>
            <person name="Bosak S.A."/>
            <person name="Bradley R.K."/>
            <person name="Brand A.D."/>
            <person name="Brent M.R."/>
            <person name="Brooks A.N."/>
            <person name="Brown R.H."/>
            <person name="Butlin R.K."/>
            <person name="Caggese C."/>
            <person name="Calvi B.R."/>
            <person name="Bernardo de Carvalho A."/>
            <person name="Caspi A."/>
            <person name="Castrezana S."/>
            <person name="Celniker S.E."/>
            <person name="Chang J.L."/>
            <person name="Chapple C."/>
            <person name="Chatterji S."/>
            <person name="Chinwalla A."/>
            <person name="Civetta A."/>
            <person name="Clifton S.W."/>
            <person name="Comeron J.M."/>
            <person name="Costello J.C."/>
            <person name="Coyne J.A."/>
            <person name="Daub J."/>
            <person name="David R.G."/>
            <person name="Delcher A.L."/>
            <person name="Delehaunty K."/>
            <person name="Do C.B."/>
            <person name="Ebling H."/>
            <person name="Edwards K."/>
            <person name="Eickbush T."/>
            <person name="Evans J.D."/>
            <person name="Filipski A."/>
            <person name="Findeiss S."/>
            <person name="Freyhult E."/>
            <person name="Fulton L."/>
            <person name="Fulton R."/>
            <person name="Garcia A.C."/>
            <person name="Gardiner A."/>
            <person name="Garfield D.A."/>
            <person name="Garvin B.E."/>
            <person name="Gibson G."/>
            <person name="Gilbert D."/>
            <person name="Gnerre S."/>
            <person name="Godfrey J."/>
            <person name="Good R."/>
            <person name="Gotea V."/>
            <person name="Gravely B."/>
            <person name="Greenberg A.J."/>
            <person name="Griffiths-Jones S."/>
            <person name="Gross S."/>
            <person name="Guigo R."/>
            <person name="Gustafson E.A."/>
            <person name="Haerty W."/>
            <person name="Hahn M.W."/>
            <person name="Halligan D.L."/>
            <person name="Halpern A.L."/>
            <person name="Halter G.M."/>
            <person name="Han M.V."/>
            <person name="Heger A."/>
            <person name="Hillier L."/>
            <person name="Hinrichs A.S."/>
            <person name="Holmes I."/>
            <person name="Hoskins R.A."/>
            <person name="Hubisz M.J."/>
            <person name="Hultmark D."/>
            <person name="Huntley M.A."/>
            <person name="Jaffe D.B."/>
            <person name="Jagadeeshan S."/>
            <person name="Jeck W.R."/>
            <person name="Johnson J."/>
            <person name="Jones C.D."/>
            <person name="Jordan W.C."/>
            <person name="Karpen G.H."/>
            <person name="Kataoka E."/>
            <person name="Keightley P.D."/>
            <person name="Kheradpour P."/>
            <person name="Kirkness E.F."/>
            <person name="Koerich L.B."/>
            <person name="Kristiansen K."/>
            <person name="Kudrna D."/>
            <person name="Kulathinal R.J."/>
            <person name="Kumar S."/>
            <person name="Kwok R."/>
            <person name="Lander E."/>
            <person name="Langley C.H."/>
            <person name="Lapoint R."/>
            <person name="Lazzaro B.P."/>
            <person name="Lee S.J."/>
            <person name="Levesque L."/>
            <person name="Li R."/>
            <person name="Lin C.F."/>
            <person name="Lin M.F."/>
            <person name="Lindblad-Toh K."/>
            <person name="Llopart A."/>
            <person name="Long M."/>
            <person name="Low L."/>
            <person name="Lozovsky E."/>
            <person name="Lu J."/>
            <person name="Luo M."/>
            <person name="Machado C.A."/>
            <person name="Makalowski W."/>
            <person name="Marzo M."/>
            <person name="Matsuda M."/>
            <person name="Matzkin L."/>
            <person name="McAllister B."/>
            <person name="McBride C.S."/>
            <person name="McKernan B."/>
            <person name="McKernan K."/>
            <person name="Mendez-Lago M."/>
            <person name="Minx P."/>
            <person name="Mollenhauer M.U."/>
            <person name="Montooth K."/>
            <person name="Mount S.M."/>
            <person name="Mu X."/>
            <person name="Myers E."/>
            <person name="Negre B."/>
            <person name="Newfeld S."/>
            <person name="Nielsen R."/>
            <person name="Noor M.A."/>
            <person name="O'Grady P."/>
            <person name="Pachter L."/>
            <person name="Papaceit M."/>
            <person name="Parisi M.J."/>
            <person name="Parisi M."/>
            <person name="Parts L."/>
            <person name="Pedersen J.S."/>
            <person name="Pesole G."/>
            <person name="Phillippy A.M."/>
            <person name="Ponting C.P."/>
            <person name="Pop M."/>
            <person name="Porcelli D."/>
            <person name="Powell J.R."/>
            <person name="Prohaska S."/>
            <person name="Pruitt K."/>
            <person name="Puig M."/>
            <person name="Quesneville H."/>
            <person name="Ram K.R."/>
            <person name="Rand D."/>
            <person name="Rasmussen M.D."/>
            <person name="Reed L.K."/>
            <person name="Reenan R."/>
            <person name="Reily A."/>
            <person name="Remington K.A."/>
            <person name="Rieger T.T."/>
            <person name="Ritchie M.G."/>
            <person name="Robin C."/>
            <person name="Rogers Y.H."/>
            <person name="Rohde C."/>
            <person name="Rozas J."/>
            <person name="Rubenfield M.J."/>
            <person name="Ruiz A."/>
            <person name="Russo S."/>
            <person name="Salzberg S.L."/>
            <person name="Sanchez-Gracia A."/>
            <person name="Saranga D.J."/>
            <person name="Sato H."/>
            <person name="Schaeffer S.W."/>
            <person name="Schatz M.C."/>
            <person name="Schlenke T."/>
            <person name="Schwartz R."/>
            <person name="Segarra C."/>
            <person name="Singh R.S."/>
            <person name="Sirot L."/>
            <person name="Sirota M."/>
            <person name="Sisneros N.B."/>
            <person name="Smith C.D."/>
            <person name="Smith T.F."/>
            <person name="Spieth J."/>
            <person name="Stage D.E."/>
            <person name="Stark A."/>
            <person name="Stephan W."/>
            <person name="Strausberg R.L."/>
            <person name="Strempel S."/>
            <person name="Sturgill D."/>
            <person name="Sutton G."/>
            <person name="Sutton G.G."/>
            <person name="Tao W."/>
            <person name="Teichmann S."/>
            <person name="Tobari Y.N."/>
            <person name="Tomimura Y."/>
            <person name="Tsolas J.M."/>
            <person name="Valente V.L."/>
            <person name="Venter E."/>
            <person name="Venter J.C."/>
            <person name="Vicario S."/>
            <person name="Vieira F.G."/>
            <person name="Vilella A.J."/>
            <person name="Villasante A."/>
            <person name="Walenz B."/>
            <person name="Wang J."/>
            <person name="Wasserman M."/>
            <person name="Watts T."/>
            <person name="Wilson D."/>
            <person name="Wilson R.K."/>
            <person name="Wing R.A."/>
            <person name="Wolfner M.F."/>
            <person name="Wong A."/>
            <person name="Wong G.K."/>
            <person name="Wu C.I."/>
            <person name="Wu G."/>
            <person name="Yamamoto D."/>
            <person name="Yang H.P."/>
            <person name="Yang S.P."/>
            <person name="Yorke J.A."/>
            <person name="Yoshida K."/>
            <person name="Zdobnov E."/>
            <person name="Zhang P."/>
            <person name="Zhang Y."/>
            <person name="Zimin A.V."/>
            <person name="Baldwin J."/>
            <person name="Abdouelleil A."/>
            <person name="Abdulkadir J."/>
            <person name="Abebe A."/>
            <person name="Abera B."/>
            <person name="Abreu J."/>
            <person name="Acer S.C."/>
            <person name="Aftuck L."/>
            <person name="Alexander A."/>
            <person name="An P."/>
            <person name="Anderson E."/>
            <person name="Anderson S."/>
            <person name="Arachi H."/>
            <person name="Azer M."/>
            <person name="Bachantsang P."/>
            <person name="Barry A."/>
            <person name="Bayul T."/>
            <person name="Berlin A."/>
            <person name="Bessette D."/>
            <person name="Bloom T."/>
            <person name="Blye J."/>
            <person name="Boguslavskiy L."/>
            <person name="Bonnet C."/>
            <person name="Boukhgalter B."/>
            <person name="Bourzgui I."/>
            <person name="Brown A."/>
            <person name="Cahill P."/>
            <person name="Channer S."/>
            <person name="Cheshatsang Y."/>
            <person name="Chuda L."/>
            <person name="Citroen M."/>
            <person name="Collymore A."/>
            <person name="Cooke P."/>
            <person name="Costello M."/>
            <person name="D'Aco K."/>
            <person name="Daza R."/>
            <person name="De Haan G."/>
            <person name="DeGray S."/>
            <person name="DeMaso C."/>
            <person name="Dhargay N."/>
            <person name="Dooley K."/>
            <person name="Dooley E."/>
            <person name="Doricent M."/>
            <person name="Dorje P."/>
            <person name="Dorjee K."/>
            <person name="Dupes A."/>
            <person name="Elong R."/>
            <person name="Falk J."/>
            <person name="Farina A."/>
            <person name="Faro S."/>
            <person name="Ferguson D."/>
            <person name="Fisher S."/>
            <person name="Foley C.D."/>
            <person name="Franke A."/>
            <person name="Friedrich D."/>
            <person name="Gadbois L."/>
            <person name="Gearin G."/>
            <person name="Gearin C.R."/>
            <person name="Giannoukos G."/>
            <person name="Goode T."/>
            <person name="Graham J."/>
            <person name="Grandbois E."/>
            <person name="Grewal S."/>
            <person name="Gyaltsen K."/>
            <person name="Hafez N."/>
            <person name="Hagos B."/>
            <person name="Hall J."/>
            <person name="Henson C."/>
            <person name="Hollinger A."/>
            <person name="Honan T."/>
            <person name="Huard M.D."/>
            <person name="Hughes L."/>
            <person name="Hurhula B."/>
            <person name="Husby M.E."/>
            <person name="Kamat A."/>
            <person name="Kanga B."/>
            <person name="Kashin S."/>
            <person name="Khazanovich D."/>
            <person name="Kisner P."/>
            <person name="Lance K."/>
            <person name="Lara M."/>
            <person name="Lee W."/>
            <person name="Lennon N."/>
            <person name="Letendre F."/>
            <person name="LeVine R."/>
            <person name="Lipovsky A."/>
            <person name="Liu X."/>
            <person name="Liu J."/>
            <person name="Liu S."/>
            <person name="Lokyitsang T."/>
            <person name="Lokyitsang Y."/>
            <person name="Lubonja R."/>
            <person name="Lui A."/>
            <person name="MacDonald P."/>
            <person name="Magnisalis V."/>
            <person name="Maru K."/>
            <person name="Matthews C."/>
            <person name="McCusker W."/>
            <person name="McDonough S."/>
            <person name="Mehta T."/>
            <person name="Meldrim J."/>
            <person name="Meneus L."/>
            <person name="Mihai O."/>
            <person name="Mihalev A."/>
            <person name="Mihova T."/>
            <person name="Mittelman R."/>
            <person name="Mlenga V."/>
            <person name="Montmayeur A."/>
            <person name="Mulrain L."/>
            <person name="Navidi A."/>
            <person name="Naylor J."/>
            <person name="Negash T."/>
            <person name="Nguyen T."/>
            <person name="Nguyen N."/>
            <person name="Nicol R."/>
            <person name="Norbu C."/>
            <person name="Norbu N."/>
            <person name="Novod N."/>
            <person name="O'Neill B."/>
            <person name="Osman S."/>
            <person name="Markiewicz E."/>
            <person name="Oyono O.L."/>
            <person name="Patti C."/>
            <person name="Phunkhang P."/>
            <person name="Pierre F."/>
            <person name="Priest M."/>
            <person name="Raghuraman S."/>
            <person name="Rege F."/>
            <person name="Reyes R."/>
            <person name="Rise C."/>
            <person name="Rogov P."/>
            <person name="Ross K."/>
            <person name="Ryan E."/>
            <person name="Settipalli S."/>
            <person name="Shea T."/>
            <person name="Sherpa N."/>
            <person name="Shi L."/>
            <person name="Shih D."/>
            <person name="Sparrow T."/>
            <person name="Spaulding J."/>
            <person name="Stalker J."/>
            <person name="Stange-Thomann N."/>
            <person name="Stavropoulos S."/>
            <person name="Stone C."/>
            <person name="Strader C."/>
            <person name="Tesfaye S."/>
            <person name="Thomson T."/>
            <person name="Thoulutsang Y."/>
            <person name="Thoulutsang D."/>
            <person name="Topham K."/>
            <person name="Topping I."/>
            <person name="Tsamla T."/>
            <person name="Vassiliev H."/>
            <person name="Vo A."/>
            <person name="Wangchuk T."/>
            <person name="Wangdi T."/>
            <person name="Weiand M."/>
            <person name="Wilkinson J."/>
            <person name="Wilson A."/>
            <person name="Yadav S."/>
            <person name="Young G."/>
            <person name="Yu Q."/>
            <person name="Zembek L."/>
            <person name="Zhong D."/>
            <person name="Zimmer A."/>
            <person name="Zwirko Z."/>
            <person name="Jaffe D.B."/>
            <person name="Alvarez P."/>
            <person name="Brockman W."/>
            <person name="Butler J."/>
            <person name="Chin C."/>
            <person name="Gnerre S."/>
            <person name="Grabherr M."/>
            <person name="Kleber M."/>
            <person name="Mauceli E."/>
            <person name="MacCallum I."/>
        </authorList>
    </citation>
    <scope>NUCLEOTIDE SEQUENCE [LARGE SCALE GENOMIC DNA]</scope>
    <source>
        <strain evidence="3">Tucson 15010-1051.87</strain>
    </source>
</reference>
<keyword evidence="3" id="KW-1185">Reference proteome</keyword>
<evidence type="ECO:0000313" key="3">
    <source>
        <dbReference type="Proteomes" id="UP000008792"/>
    </source>
</evidence>
<dbReference type="OMA" id="HDDSIYH"/>
<name>B4LUS1_DROVI</name>
<dbReference type="Proteomes" id="UP000008792">
    <property type="component" value="Unassembled WGS sequence"/>
</dbReference>
<gene>
    <name evidence="2" type="primary">Dvir\GJ17362</name>
    <name evidence="2" type="ORF">Dvir_GJ17362</name>
</gene>
<feature type="signal peptide" evidence="1">
    <location>
        <begin position="1"/>
        <end position="21"/>
    </location>
</feature>
<accession>B4LUS1</accession>
<dbReference type="AlphaFoldDB" id="B4LUS1"/>
<protein>
    <submittedName>
        <fullName evidence="2">Uncharacterized protein</fullName>
    </submittedName>
</protein>
<evidence type="ECO:0000313" key="2">
    <source>
        <dbReference type="EMBL" id="EDW64248.1"/>
    </source>
</evidence>
<keyword evidence="1" id="KW-0732">Signal</keyword>
<evidence type="ECO:0000256" key="1">
    <source>
        <dbReference type="SAM" id="SignalP"/>
    </source>
</evidence>
<dbReference type="InParanoid" id="B4LUS1"/>
<dbReference type="OrthoDB" id="7853680at2759"/>
<sequence>MKPSILFAALLIALSNCIVDAASNGRERSTFGNHDDSIYHRVSRQSQATSEAEQLDRCFNHGGFTHGRLLFIWYDDDGSIDPVKYLRKLLVDDLDLPKLVFSIERVRVQGNQMLFDMSNSLNANRVFRNYCNLYARIAEYRSQGYDDPALTYEIIKTDERFFR</sequence>
<proteinExistence type="predicted"/>
<dbReference type="EMBL" id="CH940649">
    <property type="protein sequence ID" value="EDW64248.1"/>
    <property type="molecule type" value="Genomic_DNA"/>
</dbReference>